<dbReference type="CDD" id="cd04458">
    <property type="entry name" value="CSP_CDS"/>
    <property type="match status" value="1"/>
</dbReference>
<dbReference type="PRINTS" id="PR00050">
    <property type="entry name" value="COLDSHOCK"/>
</dbReference>
<dbReference type="SMART" id="SM00357">
    <property type="entry name" value="CSP"/>
    <property type="match status" value="1"/>
</dbReference>
<dbReference type="InterPro" id="IPR012340">
    <property type="entry name" value="NA-bd_OB-fold"/>
</dbReference>
<dbReference type="InterPro" id="IPR011129">
    <property type="entry name" value="CSD"/>
</dbReference>
<feature type="region of interest" description="Disordered" evidence="1">
    <location>
        <begin position="40"/>
        <end position="59"/>
    </location>
</feature>
<dbReference type="AlphaFoldDB" id="A0A6B0SFG0"/>
<proteinExistence type="predicted"/>
<dbReference type="PROSITE" id="PS51857">
    <property type="entry name" value="CSD_2"/>
    <property type="match status" value="1"/>
</dbReference>
<name>A0A6B0SFG0_9CETA</name>
<dbReference type="InterPro" id="IPR019844">
    <property type="entry name" value="CSD_CS"/>
</dbReference>
<dbReference type="PROSITE" id="PS00352">
    <property type="entry name" value="CSD_1"/>
    <property type="match status" value="1"/>
</dbReference>
<reference evidence="3" key="1">
    <citation type="submission" date="2019-10" db="EMBL/GenBank/DDBJ databases">
        <title>The sequence and de novo assembly of the wild yak genome.</title>
        <authorList>
            <person name="Liu Y."/>
        </authorList>
    </citation>
    <scope>NUCLEOTIDE SEQUENCE [LARGE SCALE GENOMIC DNA]</scope>
    <source>
        <strain evidence="3">WY2019</strain>
    </source>
</reference>
<gene>
    <name evidence="3" type="ORF">E5288_WYG003253</name>
</gene>
<feature type="domain" description="CSD" evidence="2">
    <location>
        <begin position="67"/>
        <end position="136"/>
    </location>
</feature>
<dbReference type="Pfam" id="PF00313">
    <property type="entry name" value="CSD"/>
    <property type="match status" value="1"/>
</dbReference>
<keyword evidence="4" id="KW-1185">Reference proteome</keyword>
<dbReference type="Proteomes" id="UP000322234">
    <property type="component" value="Unassembled WGS sequence"/>
</dbReference>
<evidence type="ECO:0000313" key="3">
    <source>
        <dbReference type="EMBL" id="MXQ98694.1"/>
    </source>
</evidence>
<feature type="region of interest" description="Disordered" evidence="1">
    <location>
        <begin position="157"/>
        <end position="203"/>
    </location>
</feature>
<evidence type="ECO:0000256" key="1">
    <source>
        <dbReference type="SAM" id="MobiDB-lite"/>
    </source>
</evidence>
<evidence type="ECO:0000259" key="2">
    <source>
        <dbReference type="PROSITE" id="PS51857"/>
    </source>
</evidence>
<feature type="compositionally biased region" description="Polar residues" evidence="1">
    <location>
        <begin position="229"/>
        <end position="242"/>
    </location>
</feature>
<evidence type="ECO:0000313" key="4">
    <source>
        <dbReference type="Proteomes" id="UP000322234"/>
    </source>
</evidence>
<accession>A0A6B0SFG0</accession>
<protein>
    <recommendedName>
        <fullName evidence="2">CSD domain-containing protein</fullName>
    </recommendedName>
</protein>
<dbReference type="EMBL" id="VBQZ03000268">
    <property type="protein sequence ID" value="MXQ98694.1"/>
    <property type="molecule type" value="Genomic_DNA"/>
</dbReference>
<dbReference type="SUPFAM" id="SSF50249">
    <property type="entry name" value="Nucleic acid-binding proteins"/>
    <property type="match status" value="1"/>
</dbReference>
<dbReference type="InterPro" id="IPR002059">
    <property type="entry name" value="CSP_DNA-bd"/>
</dbReference>
<dbReference type="GO" id="GO:0003676">
    <property type="term" value="F:nucleic acid binding"/>
    <property type="evidence" value="ECO:0007669"/>
    <property type="project" value="InterPro"/>
</dbReference>
<feature type="compositionally biased region" description="Low complexity" evidence="1">
    <location>
        <begin position="44"/>
        <end position="53"/>
    </location>
</feature>
<dbReference type="InterPro" id="IPR050181">
    <property type="entry name" value="Cold_shock_domain"/>
</dbReference>
<dbReference type="PANTHER" id="PTHR11544">
    <property type="entry name" value="COLD SHOCK DOMAIN CONTAINING PROTEINS"/>
    <property type="match status" value="1"/>
</dbReference>
<feature type="region of interest" description="Disordered" evidence="1">
    <location>
        <begin position="229"/>
        <end position="261"/>
    </location>
</feature>
<organism evidence="3 4">
    <name type="scientific">Bos mutus</name>
    <name type="common">wild yak</name>
    <dbReference type="NCBI Taxonomy" id="72004"/>
    <lineage>
        <taxon>Eukaryota</taxon>
        <taxon>Metazoa</taxon>
        <taxon>Chordata</taxon>
        <taxon>Craniata</taxon>
        <taxon>Vertebrata</taxon>
        <taxon>Euteleostomi</taxon>
        <taxon>Mammalia</taxon>
        <taxon>Eutheria</taxon>
        <taxon>Laurasiatheria</taxon>
        <taxon>Artiodactyla</taxon>
        <taxon>Ruminantia</taxon>
        <taxon>Pecora</taxon>
        <taxon>Bovidae</taxon>
        <taxon>Bovinae</taxon>
        <taxon>Bos</taxon>
    </lineage>
</organism>
<comment type="caution">
    <text evidence="3">The sequence shown here is derived from an EMBL/GenBank/DDBJ whole genome shotgun (WGS) entry which is preliminary data.</text>
</comment>
<sequence length="261" mass="28082">MSEAGEATLTDVATSFCPHATWKPLASLGGGDQTLSLDTSHLSGDGIPKTTTGGTKGKAPKKVIARSVLGSVVRFKEKKGYGFISMHNTQEDVFVHHTAITRKNPCMYRGSVENGETVEFDVVQGEQGTKAAKVTGPVDAPLKGSHYTAHHSSIRRGFSIHSHAPPPRGPKSTEGDADECEGSCEGFTAPQGLRRPLPGHSQDQRLRHFLPSCRAPSMTHHPWILATTSSPRSDWQPGSTHITRLEGHPRRGQGLLSFPRG</sequence>
<dbReference type="Gene3D" id="2.40.50.140">
    <property type="entry name" value="Nucleic acid-binding proteins"/>
    <property type="match status" value="1"/>
</dbReference>